<dbReference type="OrthoDB" id="1767989at2"/>
<name>A0A1V4IBT1_9CLOT</name>
<organism evidence="2 3">
    <name type="scientific">Clostridium oryzae</name>
    <dbReference type="NCBI Taxonomy" id="1450648"/>
    <lineage>
        <taxon>Bacteria</taxon>
        <taxon>Bacillati</taxon>
        <taxon>Bacillota</taxon>
        <taxon>Clostridia</taxon>
        <taxon>Eubacteriales</taxon>
        <taxon>Clostridiaceae</taxon>
        <taxon>Clostridium</taxon>
    </lineage>
</organism>
<evidence type="ECO:0000259" key="1">
    <source>
        <dbReference type="Pfam" id="PF05257"/>
    </source>
</evidence>
<sequence>MCTRIKLAEIAKTEALRPFHGTLLNEESNIQPIVHLFPRWSVEKADRNWCAGFVYYCCMRAGFLFPYSPAECVSCSLAGCGGWEDFAIGDKRIEYHVGNDEKFIPESGDIVLYDRVFINLEHDHIGIVIENKTNTIIVAEGNTFNDNISRILERNKDEHIRAYIRIPNHFSYYQES</sequence>
<evidence type="ECO:0000313" key="3">
    <source>
        <dbReference type="Proteomes" id="UP000190080"/>
    </source>
</evidence>
<dbReference type="EMBL" id="MZGV01000084">
    <property type="protein sequence ID" value="OPJ57458.1"/>
    <property type="molecule type" value="Genomic_DNA"/>
</dbReference>
<evidence type="ECO:0000313" key="2">
    <source>
        <dbReference type="EMBL" id="OPJ57458.1"/>
    </source>
</evidence>
<dbReference type="SUPFAM" id="SSF54001">
    <property type="entry name" value="Cysteine proteinases"/>
    <property type="match status" value="1"/>
</dbReference>
<dbReference type="STRING" id="1450648.CLORY_41070"/>
<accession>A0A1V4IBT1</accession>
<keyword evidence="3" id="KW-1185">Reference proteome</keyword>
<gene>
    <name evidence="2" type="ORF">CLORY_41070</name>
</gene>
<dbReference type="InterPro" id="IPR007921">
    <property type="entry name" value="CHAP_dom"/>
</dbReference>
<protein>
    <recommendedName>
        <fullName evidence="1">Peptidase C51 domain-containing protein</fullName>
    </recommendedName>
</protein>
<reference evidence="2 3" key="1">
    <citation type="submission" date="2017-03" db="EMBL/GenBank/DDBJ databases">
        <title>Genome sequence of Clostridium oryzae DSM 28571.</title>
        <authorList>
            <person name="Poehlein A."/>
            <person name="Daniel R."/>
        </authorList>
    </citation>
    <scope>NUCLEOTIDE SEQUENCE [LARGE SCALE GENOMIC DNA]</scope>
    <source>
        <strain evidence="2 3">DSM 28571</strain>
    </source>
</reference>
<proteinExistence type="predicted"/>
<dbReference type="Pfam" id="PF05257">
    <property type="entry name" value="CHAP"/>
    <property type="match status" value="1"/>
</dbReference>
<dbReference type="RefSeq" id="WP_079428035.1">
    <property type="nucleotide sequence ID" value="NZ_MZGV01000084.1"/>
</dbReference>
<comment type="caution">
    <text evidence="2">The sequence shown here is derived from an EMBL/GenBank/DDBJ whole genome shotgun (WGS) entry which is preliminary data.</text>
</comment>
<dbReference type="InterPro" id="IPR038765">
    <property type="entry name" value="Papain-like_cys_pep_sf"/>
</dbReference>
<feature type="domain" description="Peptidase C51" evidence="1">
    <location>
        <begin position="46"/>
        <end position="142"/>
    </location>
</feature>
<dbReference type="Gene3D" id="3.90.1720.10">
    <property type="entry name" value="endopeptidase domain like (from Nostoc punctiforme)"/>
    <property type="match status" value="1"/>
</dbReference>
<dbReference type="AlphaFoldDB" id="A0A1V4IBT1"/>
<dbReference type="Proteomes" id="UP000190080">
    <property type="component" value="Unassembled WGS sequence"/>
</dbReference>